<gene>
    <name evidence="7" type="ORF">QOZ99_000330</name>
</gene>
<reference evidence="7 8" key="1">
    <citation type="submission" date="2023-07" db="EMBL/GenBank/DDBJ databases">
        <title>Genomic Encyclopedia of Type Strains, Phase IV (KMG-IV): sequencing the most valuable type-strain genomes for metagenomic binning, comparative biology and taxonomic classification.</title>
        <authorList>
            <person name="Goeker M."/>
        </authorList>
    </citation>
    <scope>NUCLEOTIDE SEQUENCE [LARGE SCALE GENOMIC DNA]</scope>
    <source>
        <strain evidence="7 8">DSM 15561</strain>
    </source>
</reference>
<evidence type="ECO:0000259" key="3">
    <source>
        <dbReference type="Pfam" id="PF06744"/>
    </source>
</evidence>
<dbReference type="PANTHER" id="PTHR36153">
    <property type="entry name" value="INNER MEMBRANE PROTEIN-RELATED"/>
    <property type="match status" value="1"/>
</dbReference>
<feature type="compositionally biased region" description="Pro residues" evidence="1">
    <location>
        <begin position="808"/>
        <end position="827"/>
    </location>
</feature>
<dbReference type="NCBIfam" id="TIGR03348">
    <property type="entry name" value="VI_IcmF"/>
    <property type="match status" value="1"/>
</dbReference>
<evidence type="ECO:0000313" key="7">
    <source>
        <dbReference type="EMBL" id="MDQ0509453.1"/>
    </source>
</evidence>
<dbReference type="InterPro" id="IPR010623">
    <property type="entry name" value="IcmF_C"/>
</dbReference>
<feature type="domain" description="IcmF-related" evidence="4">
    <location>
        <begin position="506"/>
        <end position="807"/>
    </location>
</feature>
<feature type="transmembrane region" description="Helical" evidence="2">
    <location>
        <begin position="12"/>
        <end position="30"/>
    </location>
</feature>
<evidence type="ECO:0000259" key="6">
    <source>
        <dbReference type="Pfam" id="PF21070"/>
    </source>
</evidence>
<dbReference type="Pfam" id="PF14331">
    <property type="entry name" value="IcmF-related_N"/>
    <property type="match status" value="1"/>
</dbReference>
<proteinExistence type="predicted"/>
<comment type="caution">
    <text evidence="7">The sequence shown here is derived from an EMBL/GenBank/DDBJ whole genome shotgun (WGS) entry which is preliminary data.</text>
</comment>
<evidence type="ECO:0000256" key="1">
    <source>
        <dbReference type="SAM" id="MobiDB-lite"/>
    </source>
</evidence>
<evidence type="ECO:0000259" key="4">
    <source>
        <dbReference type="Pfam" id="PF06761"/>
    </source>
</evidence>
<dbReference type="Gene3D" id="3.40.50.300">
    <property type="entry name" value="P-loop containing nucleotide triphosphate hydrolases"/>
    <property type="match status" value="1"/>
</dbReference>
<dbReference type="Pfam" id="PF06761">
    <property type="entry name" value="IcmF-related"/>
    <property type="match status" value="1"/>
</dbReference>
<dbReference type="InterPro" id="IPR048677">
    <property type="entry name" value="TssM1_hel"/>
</dbReference>
<dbReference type="EMBL" id="JAUSVR010000001">
    <property type="protein sequence ID" value="MDQ0509453.1"/>
    <property type="molecule type" value="Genomic_DNA"/>
</dbReference>
<dbReference type="Pfam" id="PF06744">
    <property type="entry name" value="IcmF_C"/>
    <property type="match status" value="1"/>
</dbReference>
<feature type="domain" description="Type VI secretion system IcmF C-terminal" evidence="3">
    <location>
        <begin position="1069"/>
        <end position="1173"/>
    </location>
</feature>
<dbReference type="SUPFAM" id="SSF52540">
    <property type="entry name" value="P-loop containing nucleoside triphosphate hydrolases"/>
    <property type="match status" value="1"/>
</dbReference>
<feature type="domain" description="Type VI secretion system component TssM1 helical" evidence="6">
    <location>
        <begin position="961"/>
        <end position="1059"/>
    </location>
</feature>
<protein>
    <submittedName>
        <fullName evidence="7">Type VI secretion system protein ImpL</fullName>
    </submittedName>
</protein>
<sequence>MLNAAITELLRVRNLLILLGMQCVAILIWFVGPSVSIAGVAPLASVGARIGAIAALFVVVFAATVLRIFLARRANALAIRNLLDSDGLATLATDKSSDEIELIRERFESTMRVLKDTAIGKESGRNYMIQLPWYVVIGPPGAGKTTILKNSGLTFPLAERVGDDPVAGIGGTRYCDWWFTDEAVLIDTAGRYTTQDINSEVDKATWRGFLELLRTHRARRPINGVIIAISLADMVSGDEATRRKHVEALKKRLQELMRFFGMPVPVYVLFTKCDLVSGFSEYFEELDDTGRAQAWGTTFALDDATAEPGAGFDRRFLGLVERLEGRLMRQLHQERSIARRCRIFTFPKEFASLRDPLNTFIADVFKASRFEMRPILRGVYFTSGTQEGTPMDRLLGSMSRNFGLAGTRQTAFSGKGKAFFINRVLTDVVFEEQGLVGVNRQLERRLSMVRGLAYVATAGFTLALASAWIFGAARSEIRIGETRIALDDLERQLQGLPPNASFNDLLPTLNAASALEDIAGKRDSWINSESLGLSAVPRLSSASSSAYDRLLVTRLLPSLANRLENRIDQDQRLGTPAALEDLRTALRNYLMLGEPARFDRATMSQVAKTEAVLSFPLDTAKQSQMADHLAALMALMPKPYPLNLALISSARTKLAKVPQVDQVYARLLREGYQNPALASLDLGQVVGARSLTGTRDAQANGGLVIPGLFTRPGFYNYFLVQLPILVSEELGSDWVAGGGSQPQAQALARQIADRYVKDYVATWQSALARITPVRFNDMPRAMAVLQNLAGPQSPVDALVASVRENTDLPPPGQETNVPPPPGSAPPQVSPLTVAASKAGGAVTNAATSAALGEGPWPGKTITQPFIPLIQLASPGAAGQLPALGRIRDLLSNVYGVMSGVANAPQPSVAAFQIVANRIKDQRNDAFAALRADSALRPEPVRTILQVVGDSAWATLLSLAYQNVNQAWKQDVLPVCESSIARRYPIYADAKDEVTLTDFTDFFRPGGVLDTFFTQYMAGFVVDQRGTYVPVTVDGSRVPVSQAALSQFSRARQIRDAFFPNKGPTLLVKFSVRPTFLSPNVLRATLSVDGSDIVYRHEAPRSYDLDWPTRSDASTVSVTLSPVAGADTKVQRSGPWALFRFISASSPRGRSERQSFTVNGPDGASVTYDLRSGSVNSPFNLGALASFRCPDDL</sequence>
<accession>A0ABU0LL75</accession>
<name>A0ABU0LL75_9HYPH</name>
<keyword evidence="8" id="KW-1185">Reference proteome</keyword>
<organism evidence="7 8">
    <name type="scientific">Ancylobacter amanitiformis</name>
    <dbReference type="NCBI Taxonomy" id="217069"/>
    <lineage>
        <taxon>Bacteria</taxon>
        <taxon>Pseudomonadati</taxon>
        <taxon>Pseudomonadota</taxon>
        <taxon>Alphaproteobacteria</taxon>
        <taxon>Hyphomicrobiales</taxon>
        <taxon>Xanthobacteraceae</taxon>
        <taxon>Ancylobacter</taxon>
    </lineage>
</organism>
<dbReference type="InterPro" id="IPR025743">
    <property type="entry name" value="TssM1_N"/>
</dbReference>
<feature type="region of interest" description="Disordered" evidence="1">
    <location>
        <begin position="804"/>
        <end position="827"/>
    </location>
</feature>
<evidence type="ECO:0000256" key="2">
    <source>
        <dbReference type="SAM" id="Phobius"/>
    </source>
</evidence>
<dbReference type="Pfam" id="PF21070">
    <property type="entry name" value="IcmF_helical"/>
    <property type="match status" value="1"/>
</dbReference>
<dbReference type="InterPro" id="IPR017731">
    <property type="entry name" value="TssM1-like"/>
</dbReference>
<keyword evidence="2" id="KW-0812">Transmembrane</keyword>
<dbReference type="RefSeq" id="WP_306888138.1">
    <property type="nucleotide sequence ID" value="NZ_JAUSVR010000001.1"/>
</dbReference>
<evidence type="ECO:0000259" key="5">
    <source>
        <dbReference type="Pfam" id="PF14331"/>
    </source>
</evidence>
<keyword evidence="2" id="KW-1133">Transmembrane helix</keyword>
<feature type="transmembrane region" description="Helical" evidence="2">
    <location>
        <begin position="50"/>
        <end position="70"/>
    </location>
</feature>
<dbReference type="InterPro" id="IPR027417">
    <property type="entry name" value="P-loop_NTPase"/>
</dbReference>
<dbReference type="CDD" id="cd00882">
    <property type="entry name" value="Ras_like_GTPase"/>
    <property type="match status" value="1"/>
</dbReference>
<dbReference type="InterPro" id="IPR053156">
    <property type="entry name" value="T6SS_TssM-like"/>
</dbReference>
<feature type="transmembrane region" description="Helical" evidence="2">
    <location>
        <begin position="451"/>
        <end position="470"/>
    </location>
</feature>
<evidence type="ECO:0000313" key="8">
    <source>
        <dbReference type="Proteomes" id="UP001235094"/>
    </source>
</evidence>
<keyword evidence="2" id="KW-0472">Membrane</keyword>
<dbReference type="Proteomes" id="UP001235094">
    <property type="component" value="Unassembled WGS sequence"/>
</dbReference>
<dbReference type="PANTHER" id="PTHR36153:SF1">
    <property type="entry name" value="TYPE VI SECRETION SYSTEM COMPONENT TSSM1"/>
    <property type="match status" value="1"/>
</dbReference>
<dbReference type="InterPro" id="IPR009612">
    <property type="entry name" value="IcmF-rel"/>
</dbReference>
<feature type="domain" description="Type VI secretion system component TssM1 N-terminal" evidence="5">
    <location>
        <begin position="200"/>
        <end position="456"/>
    </location>
</feature>